<dbReference type="Proteomes" id="UP000789920">
    <property type="component" value="Unassembled WGS sequence"/>
</dbReference>
<feature type="non-terminal residue" evidence="1">
    <location>
        <position position="1"/>
    </location>
</feature>
<dbReference type="EMBL" id="CAJVQC010025036">
    <property type="protein sequence ID" value="CAG8728621.1"/>
    <property type="molecule type" value="Genomic_DNA"/>
</dbReference>
<organism evidence="1 2">
    <name type="scientific">Racocetra persica</name>
    <dbReference type="NCBI Taxonomy" id="160502"/>
    <lineage>
        <taxon>Eukaryota</taxon>
        <taxon>Fungi</taxon>
        <taxon>Fungi incertae sedis</taxon>
        <taxon>Mucoromycota</taxon>
        <taxon>Glomeromycotina</taxon>
        <taxon>Glomeromycetes</taxon>
        <taxon>Diversisporales</taxon>
        <taxon>Gigasporaceae</taxon>
        <taxon>Racocetra</taxon>
    </lineage>
</organism>
<proteinExistence type="predicted"/>
<accession>A0ACA9PYV0</accession>
<sequence>NINMVETRSSRLIQQNGQDPTTNTLKRTAIEVAAPKLTKRTRSISNSSLMPVVSAKLTSKEILSEIHEQLQSKASKQRATILTKYFRVVEYGEGDILMGVKVPDVRTISKSLGFLSYSILKELIQSKYHEERLLAVINLVTKFKNTQDPTELMEIFRFFIEQMREGVNNWDLVDSSASQIVGDFLKDKPDIKRLWLYEKLAVSKRLWDRRIAIVSTQCFINNGEYDDALKLAEMFLNDTEDLIHKATGWTLREMGKRSKQTLVKFLNQHAHKMPRVMLRYSLEKFPKPERRKYMTIGKK</sequence>
<name>A0ACA9PYV0_9GLOM</name>
<protein>
    <submittedName>
        <fullName evidence="1">30516_t:CDS:1</fullName>
    </submittedName>
</protein>
<gene>
    <name evidence="1" type="ORF">RPERSI_LOCUS11940</name>
</gene>
<comment type="caution">
    <text evidence="1">The sequence shown here is derived from an EMBL/GenBank/DDBJ whole genome shotgun (WGS) entry which is preliminary data.</text>
</comment>
<evidence type="ECO:0000313" key="2">
    <source>
        <dbReference type="Proteomes" id="UP000789920"/>
    </source>
</evidence>
<evidence type="ECO:0000313" key="1">
    <source>
        <dbReference type="EMBL" id="CAG8728621.1"/>
    </source>
</evidence>
<keyword evidence="2" id="KW-1185">Reference proteome</keyword>
<reference evidence="1" key="1">
    <citation type="submission" date="2021-06" db="EMBL/GenBank/DDBJ databases">
        <authorList>
            <person name="Kallberg Y."/>
            <person name="Tangrot J."/>
            <person name="Rosling A."/>
        </authorList>
    </citation>
    <scope>NUCLEOTIDE SEQUENCE</scope>
    <source>
        <strain evidence="1">MA461A</strain>
    </source>
</reference>